<dbReference type="Proteomes" id="UP001500367">
    <property type="component" value="Unassembled WGS sequence"/>
</dbReference>
<evidence type="ECO:0000256" key="1">
    <source>
        <dbReference type="SAM" id="Phobius"/>
    </source>
</evidence>
<gene>
    <name evidence="2" type="ORF">GCM10022389_04580</name>
</gene>
<keyword evidence="3" id="KW-1185">Reference proteome</keyword>
<comment type="caution">
    <text evidence="2">The sequence shown here is derived from an EMBL/GenBank/DDBJ whole genome shotgun (WGS) entry which is preliminary data.</text>
</comment>
<reference evidence="3" key="1">
    <citation type="journal article" date="2019" name="Int. J. Syst. Evol. Microbiol.">
        <title>The Global Catalogue of Microorganisms (GCM) 10K type strain sequencing project: providing services to taxonomists for standard genome sequencing and annotation.</title>
        <authorList>
            <consortium name="The Broad Institute Genomics Platform"/>
            <consortium name="The Broad Institute Genome Sequencing Center for Infectious Disease"/>
            <person name="Wu L."/>
            <person name="Ma J."/>
        </authorList>
    </citation>
    <scope>NUCLEOTIDE SEQUENCE [LARGE SCALE GENOMIC DNA]</scope>
    <source>
        <strain evidence="3">JCM 17069</strain>
    </source>
</reference>
<proteinExistence type="predicted"/>
<protein>
    <submittedName>
        <fullName evidence="2">Peptidoglycan-binding protein LysM</fullName>
    </submittedName>
</protein>
<accession>A0ABP7VAG8</accession>
<feature type="transmembrane region" description="Helical" evidence="1">
    <location>
        <begin position="21"/>
        <end position="38"/>
    </location>
</feature>
<evidence type="ECO:0000313" key="2">
    <source>
        <dbReference type="EMBL" id="GAA4063054.1"/>
    </source>
</evidence>
<evidence type="ECO:0000313" key="3">
    <source>
        <dbReference type="Proteomes" id="UP001500367"/>
    </source>
</evidence>
<keyword evidence="1" id="KW-0472">Membrane</keyword>
<sequence>MHRQYQDGDSTWKLQFMINRWSFYTGIVVLIGFISSAFKPIESFNHNWFYVDENEELLYQFPSEKPSDYINTSIPFTGKYFIGFKEAIAFKESQGKYNKVNSLGYLGKYQFGKSTLASIGIKDSMLFLRNHKMQEKAFIALLKKNKWELREVIKEYRGKMIDGVRITESGILAAAHLGGAGSVRKFLESNGRKKCKDNYGTSVKSYMKEFGGYETHNIKPESSPKVIK</sequence>
<dbReference type="EMBL" id="BAABCT010000001">
    <property type="protein sequence ID" value="GAA4063054.1"/>
    <property type="molecule type" value="Genomic_DNA"/>
</dbReference>
<organism evidence="2 3">
    <name type="scientific">Flavobacterium cheonanense</name>
    <dbReference type="NCBI Taxonomy" id="706183"/>
    <lineage>
        <taxon>Bacteria</taxon>
        <taxon>Pseudomonadati</taxon>
        <taxon>Bacteroidota</taxon>
        <taxon>Flavobacteriia</taxon>
        <taxon>Flavobacteriales</taxon>
        <taxon>Flavobacteriaceae</taxon>
        <taxon>Flavobacterium</taxon>
    </lineage>
</organism>
<name>A0ABP7VAG8_9FLAO</name>
<keyword evidence="1" id="KW-0812">Transmembrane</keyword>
<dbReference type="RefSeq" id="WP_344815195.1">
    <property type="nucleotide sequence ID" value="NZ_BAABCT010000001.1"/>
</dbReference>
<keyword evidence="1" id="KW-1133">Transmembrane helix</keyword>